<protein>
    <submittedName>
        <fullName evidence="1">Uncharacterized protein</fullName>
    </submittedName>
</protein>
<accession>A0A6L7G0R1</accession>
<gene>
    <name evidence="1" type="ORF">GR170_05500</name>
</gene>
<comment type="caution">
    <text evidence="1">The sequence shown here is derived from an EMBL/GenBank/DDBJ whole genome shotgun (WGS) entry which is preliminary data.</text>
</comment>
<dbReference type="Proteomes" id="UP000477911">
    <property type="component" value="Unassembled WGS sequence"/>
</dbReference>
<dbReference type="AlphaFoldDB" id="A0A6L7G0R1"/>
<dbReference type="RefSeq" id="WP_160892385.1">
    <property type="nucleotide sequence ID" value="NZ_WUMU01000003.1"/>
</dbReference>
<organism evidence="1 2">
    <name type="scientific">Pseudooceanicola albus</name>
    <dbReference type="NCBI Taxonomy" id="2692189"/>
    <lineage>
        <taxon>Bacteria</taxon>
        <taxon>Pseudomonadati</taxon>
        <taxon>Pseudomonadota</taxon>
        <taxon>Alphaproteobacteria</taxon>
        <taxon>Rhodobacterales</taxon>
        <taxon>Paracoccaceae</taxon>
        <taxon>Pseudooceanicola</taxon>
    </lineage>
</organism>
<proteinExistence type="predicted"/>
<sequence>MSDTLPPYYFRIRDNGAFVYRVDTVDRQRRIAMEQIATVNLKNGTIKAHGERALSDSDRAAITDWMGQRGALLARREIDDIHRTIDHLNLTAQWAQARASDAALDEVADALLLAMHDLRMVLVRRRADQLLAQRGDPPPEGNPA</sequence>
<name>A0A6L7G0R1_9RHOB</name>
<evidence type="ECO:0000313" key="1">
    <source>
        <dbReference type="EMBL" id="MXN17282.1"/>
    </source>
</evidence>
<keyword evidence="2" id="KW-1185">Reference proteome</keyword>
<evidence type="ECO:0000313" key="2">
    <source>
        <dbReference type="Proteomes" id="UP000477911"/>
    </source>
</evidence>
<reference evidence="1 2" key="1">
    <citation type="submission" date="2019-12" db="EMBL/GenBank/DDBJ databases">
        <authorList>
            <person name="Li M."/>
        </authorList>
    </citation>
    <scope>NUCLEOTIDE SEQUENCE [LARGE SCALE GENOMIC DNA]</scope>
    <source>
        <strain evidence="1 2">GBMRC 2024</strain>
    </source>
</reference>
<dbReference type="EMBL" id="WUMU01000003">
    <property type="protein sequence ID" value="MXN17282.1"/>
    <property type="molecule type" value="Genomic_DNA"/>
</dbReference>